<dbReference type="PROSITE" id="PS00211">
    <property type="entry name" value="ABC_TRANSPORTER_1"/>
    <property type="match status" value="1"/>
</dbReference>
<dbReference type="KEGG" id="sod:Sant_1561"/>
<dbReference type="GO" id="GO:0043190">
    <property type="term" value="C:ATP-binding cassette (ABC) transporter complex"/>
    <property type="evidence" value="ECO:0007669"/>
    <property type="project" value="InterPro"/>
</dbReference>
<dbReference type="OrthoDB" id="9802264at2"/>
<name>W0HS62_9GAMM</name>
<dbReference type="PATRIC" id="fig|1239307.3.peg.1697"/>
<dbReference type="SMART" id="SM00382">
    <property type="entry name" value="AAA"/>
    <property type="match status" value="1"/>
</dbReference>
<dbReference type="InterPro" id="IPR008995">
    <property type="entry name" value="Mo/tungstate-bd_C_term_dom"/>
</dbReference>
<dbReference type="InterPro" id="IPR013611">
    <property type="entry name" value="Transp-assoc_OB_typ2"/>
</dbReference>
<dbReference type="Pfam" id="PF08402">
    <property type="entry name" value="TOBE_2"/>
    <property type="match status" value="1"/>
</dbReference>
<dbReference type="InterPro" id="IPR003439">
    <property type="entry name" value="ABC_transporter-like_ATP-bd"/>
</dbReference>
<evidence type="ECO:0000256" key="3">
    <source>
        <dbReference type="ARBA" id="ARBA00022840"/>
    </source>
</evidence>
<dbReference type="SUPFAM" id="SSF52540">
    <property type="entry name" value="P-loop containing nucleoside triphosphate hydrolases"/>
    <property type="match status" value="1"/>
</dbReference>
<dbReference type="InterPro" id="IPR003593">
    <property type="entry name" value="AAA+_ATPase"/>
</dbReference>
<dbReference type="InterPro" id="IPR050093">
    <property type="entry name" value="ABC_SmlMolc_Importer"/>
</dbReference>
<dbReference type="SUPFAM" id="SSF50331">
    <property type="entry name" value="MOP-like"/>
    <property type="match status" value="1"/>
</dbReference>
<keyword evidence="3" id="KW-0067">ATP-binding</keyword>
<dbReference type="AlphaFoldDB" id="W0HS62"/>
<dbReference type="InterPro" id="IPR027417">
    <property type="entry name" value="P-loop_NTPase"/>
</dbReference>
<gene>
    <name evidence="5" type="ORF">Sant_1561</name>
</gene>
<dbReference type="Pfam" id="PF00005">
    <property type="entry name" value="ABC_tran"/>
    <property type="match status" value="1"/>
</dbReference>
<dbReference type="FunFam" id="3.40.50.300:FF:000425">
    <property type="entry name" value="Probable ABC transporter, ATP-binding subunit"/>
    <property type="match status" value="1"/>
</dbReference>
<dbReference type="EMBL" id="CP006569">
    <property type="protein sequence ID" value="AHF76619.1"/>
    <property type="molecule type" value="Genomic_DNA"/>
</dbReference>
<dbReference type="Proteomes" id="UP000019028">
    <property type="component" value="Chromosome"/>
</dbReference>
<evidence type="ECO:0000256" key="1">
    <source>
        <dbReference type="ARBA" id="ARBA00022448"/>
    </source>
</evidence>
<keyword evidence="2" id="KW-0547">Nucleotide-binding</keyword>
<accession>W0HS62</accession>
<dbReference type="PROSITE" id="PS50893">
    <property type="entry name" value="ABC_TRANSPORTER_2"/>
    <property type="match status" value="1"/>
</dbReference>
<organism evidence="5 6">
    <name type="scientific">Sodalis praecaptivus</name>
    <dbReference type="NCBI Taxonomy" id="1239307"/>
    <lineage>
        <taxon>Bacteria</taxon>
        <taxon>Pseudomonadati</taxon>
        <taxon>Pseudomonadota</taxon>
        <taxon>Gammaproteobacteria</taxon>
        <taxon>Enterobacterales</taxon>
        <taxon>Bruguierivoracaceae</taxon>
        <taxon>Sodalis</taxon>
    </lineage>
</organism>
<proteinExistence type="predicted"/>
<reference evidence="5 6" key="1">
    <citation type="journal article" date="2014" name="Genome Biol. Evol.">
        <title>Genome degeneration and adaptation in a nascent stage of symbiosis.</title>
        <authorList>
            <person name="Oakeson K.F."/>
            <person name="Gil R."/>
            <person name="Clayton A.L."/>
            <person name="Dunn D.M."/>
            <person name="von Niederhausern A.C."/>
            <person name="Hamil C."/>
            <person name="Aoyagi A."/>
            <person name="Duval B."/>
            <person name="Baca A."/>
            <person name="Silva F.J."/>
            <person name="Vallier A."/>
            <person name="Jackson D.G."/>
            <person name="Latorre A."/>
            <person name="Weiss R.B."/>
            <person name="Heddi A."/>
            <person name="Moya A."/>
            <person name="Dale C."/>
        </authorList>
    </citation>
    <scope>NUCLEOTIDE SEQUENCE [LARGE SCALE GENOMIC DNA]</scope>
    <source>
        <strain evidence="5 6">HS1</strain>
    </source>
</reference>
<dbReference type="PANTHER" id="PTHR42781">
    <property type="entry name" value="SPERMIDINE/PUTRESCINE IMPORT ATP-BINDING PROTEIN POTA"/>
    <property type="match status" value="1"/>
</dbReference>
<protein>
    <submittedName>
        <fullName evidence="5">Spermidine/putrescine ABC transporter ATPase subunit</fullName>
    </submittedName>
</protein>
<dbReference type="GO" id="GO:0016887">
    <property type="term" value="F:ATP hydrolysis activity"/>
    <property type="evidence" value="ECO:0007669"/>
    <property type="project" value="InterPro"/>
</dbReference>
<evidence type="ECO:0000313" key="6">
    <source>
        <dbReference type="Proteomes" id="UP000019028"/>
    </source>
</evidence>
<sequence length="364" mass="39327">MQRSVEVCLTHLTKHYGSTVAVDDLSLTVPAGEILVLLGPSGCGKTTCLRMVAGLDTPTRGDIRVDGRSIARTAVHQRNVGMLLQNYALFPHLTVAENIAFGLKMRGLSRADISDKVNAALDRVRLAHLHDRLPEQLSGGQQQRVSLARALVIEPDILLLDEPLGALDKGLRESLQWEIRQLQQRLGLTTLLVTHDQDEALTLADTIAVMHNGRLEQCARAADIYQKPATAFVAGFLGASNFLTARVVARGADHVQLAADAGLTLTVAACPSEAQRVTVTLRPEAIRLAPLPSPAPIGEANSATGRIAQVVYRGYMLHFYVTLDGGTQMQVWMQSSGDGAPPAFQVGEPVMLRWPRESNHVLPA</sequence>
<evidence type="ECO:0000259" key="4">
    <source>
        <dbReference type="PROSITE" id="PS50893"/>
    </source>
</evidence>
<keyword evidence="1" id="KW-0813">Transport</keyword>
<dbReference type="HOGENOM" id="CLU_000604_1_1_6"/>
<dbReference type="InterPro" id="IPR017871">
    <property type="entry name" value="ABC_transporter-like_CS"/>
</dbReference>
<dbReference type="PANTHER" id="PTHR42781:SF4">
    <property type="entry name" value="SPERMIDINE_PUTRESCINE IMPORT ATP-BINDING PROTEIN POTA"/>
    <property type="match status" value="1"/>
</dbReference>
<dbReference type="Gene3D" id="2.40.50.100">
    <property type="match status" value="1"/>
</dbReference>
<dbReference type="RefSeq" id="WP_025421754.1">
    <property type="nucleotide sequence ID" value="NZ_CP006569.1"/>
</dbReference>
<evidence type="ECO:0000256" key="2">
    <source>
        <dbReference type="ARBA" id="ARBA00022741"/>
    </source>
</evidence>
<keyword evidence="6" id="KW-1185">Reference proteome</keyword>
<evidence type="ECO:0000313" key="5">
    <source>
        <dbReference type="EMBL" id="AHF76619.1"/>
    </source>
</evidence>
<dbReference type="GO" id="GO:0015697">
    <property type="term" value="P:quaternary ammonium group transport"/>
    <property type="evidence" value="ECO:0007669"/>
    <property type="project" value="UniProtKB-ARBA"/>
</dbReference>
<dbReference type="Gene3D" id="3.40.50.300">
    <property type="entry name" value="P-loop containing nucleotide triphosphate hydrolases"/>
    <property type="match status" value="1"/>
</dbReference>
<dbReference type="GO" id="GO:0005524">
    <property type="term" value="F:ATP binding"/>
    <property type="evidence" value="ECO:0007669"/>
    <property type="project" value="UniProtKB-KW"/>
</dbReference>
<dbReference type="GO" id="GO:0022857">
    <property type="term" value="F:transmembrane transporter activity"/>
    <property type="evidence" value="ECO:0007669"/>
    <property type="project" value="InterPro"/>
</dbReference>
<feature type="domain" description="ABC transporter" evidence="4">
    <location>
        <begin position="7"/>
        <end position="237"/>
    </location>
</feature>